<dbReference type="OrthoDB" id="192696at2"/>
<evidence type="ECO:0000256" key="1">
    <source>
        <dbReference type="ARBA" id="ARBA00022801"/>
    </source>
</evidence>
<dbReference type="Gene3D" id="3.40.50.1820">
    <property type="entry name" value="alpha/beta hydrolase"/>
    <property type="match status" value="1"/>
</dbReference>
<dbReference type="PANTHER" id="PTHR10272:SF0">
    <property type="entry name" value="PLATELET-ACTIVATING FACTOR ACETYLHYDROLASE"/>
    <property type="match status" value="1"/>
</dbReference>
<evidence type="ECO:0000313" key="5">
    <source>
        <dbReference type="Proteomes" id="UP000194841"/>
    </source>
</evidence>
<evidence type="ECO:0000256" key="3">
    <source>
        <dbReference type="ARBA" id="ARBA00023098"/>
    </source>
</evidence>
<dbReference type="SUPFAM" id="SSF53474">
    <property type="entry name" value="alpha/beta-Hydrolases"/>
    <property type="match status" value="1"/>
</dbReference>
<sequence length="312" mass="34406">MELRTKEVDFVNQNANRPAKIKFWYQGGAEPCEATICLSPKQSSHRVAIISHGAFGSPREMNWLGYALASQGWVVAGVAHFGESWVYGAENIDPSSAMRFWQRPQDVSFAIDSLSKEGLFNTSLKTDNVIMLGHSSGGFTSLAMAGANLEAGKSEAYCASEKAKDDKGCNYGQQSKHKPMTEEMLTKIGLLQERMRDERVVAVISLDPALGHAVSEKSLESIKVPALVIGSLKNDFLPYSTHSKYYANHIQGADLVGIEQGAGHFVYIDKCDTDREVKGVFLCKDREGVDRKAIQKQILEHVFGFIYKNGFS</sequence>
<accession>A0A244CWZ7</accession>
<keyword evidence="2" id="KW-0442">Lipid degradation</keyword>
<dbReference type="EMBL" id="MWPV01000001">
    <property type="protein sequence ID" value="OUL59769.1"/>
    <property type="molecule type" value="Genomic_DNA"/>
</dbReference>
<dbReference type="Proteomes" id="UP000194841">
    <property type="component" value="Unassembled WGS sequence"/>
</dbReference>
<dbReference type="PIRSF" id="PIRSF031982">
    <property type="entry name" value="UCP031982_abhydr"/>
    <property type="match status" value="1"/>
</dbReference>
<gene>
    <name evidence="4" type="ORF">B1199_00490</name>
</gene>
<dbReference type="GO" id="GO:0003847">
    <property type="term" value="F:1-alkyl-2-acetylglycerophosphocholine esterase activity"/>
    <property type="evidence" value="ECO:0007669"/>
    <property type="project" value="TreeGrafter"/>
</dbReference>
<dbReference type="InterPro" id="IPR029058">
    <property type="entry name" value="AB_hydrolase_fold"/>
</dbReference>
<evidence type="ECO:0008006" key="6">
    <source>
        <dbReference type="Google" id="ProtNLM"/>
    </source>
</evidence>
<proteinExistence type="predicted"/>
<evidence type="ECO:0000256" key="2">
    <source>
        <dbReference type="ARBA" id="ARBA00022963"/>
    </source>
</evidence>
<dbReference type="GO" id="GO:0016042">
    <property type="term" value="P:lipid catabolic process"/>
    <property type="evidence" value="ECO:0007669"/>
    <property type="project" value="UniProtKB-KW"/>
</dbReference>
<protein>
    <recommendedName>
        <fullName evidence="6">Lipoprotein signal peptide</fullName>
    </recommendedName>
</protein>
<keyword evidence="1" id="KW-0378">Hydrolase</keyword>
<dbReference type="PANTHER" id="PTHR10272">
    <property type="entry name" value="PLATELET-ACTIVATING FACTOR ACETYLHYDROLASE"/>
    <property type="match status" value="1"/>
</dbReference>
<dbReference type="InterPro" id="IPR016986">
    <property type="entry name" value="UCP031982_abhydr"/>
</dbReference>
<comment type="caution">
    <text evidence="4">The sequence shown here is derived from an EMBL/GenBank/DDBJ whole genome shotgun (WGS) entry which is preliminary data.</text>
</comment>
<evidence type="ECO:0000313" key="4">
    <source>
        <dbReference type="EMBL" id="OUL59769.1"/>
    </source>
</evidence>
<keyword evidence="3" id="KW-0443">Lipid metabolism</keyword>
<keyword evidence="5" id="KW-1185">Reference proteome</keyword>
<name>A0A244CWZ7_PSEDV</name>
<organism evidence="4 5">
    <name type="scientific">Pseudoalteromonas ulvae</name>
    <dbReference type="NCBI Taxonomy" id="107327"/>
    <lineage>
        <taxon>Bacteria</taxon>
        <taxon>Pseudomonadati</taxon>
        <taxon>Pseudomonadota</taxon>
        <taxon>Gammaproteobacteria</taxon>
        <taxon>Alteromonadales</taxon>
        <taxon>Pseudoalteromonadaceae</taxon>
        <taxon>Pseudoalteromonas</taxon>
    </lineage>
</organism>
<dbReference type="AlphaFoldDB" id="A0A244CWZ7"/>
<reference evidence="4 5" key="1">
    <citation type="submission" date="2017-02" db="EMBL/GenBank/DDBJ databases">
        <title>Pseudoalteromonas ulvae TC14 Genome.</title>
        <authorList>
            <person name="Molmeret M."/>
        </authorList>
    </citation>
    <scope>NUCLEOTIDE SEQUENCE [LARGE SCALE GENOMIC DNA]</scope>
    <source>
        <strain evidence="4">TC14</strain>
    </source>
</reference>